<dbReference type="InterPro" id="IPR001810">
    <property type="entry name" value="F-box_dom"/>
</dbReference>
<evidence type="ECO:0000313" key="3">
    <source>
        <dbReference type="Proteomes" id="UP000729402"/>
    </source>
</evidence>
<protein>
    <recommendedName>
        <fullName evidence="1">F-box domain-containing protein</fullName>
    </recommendedName>
</protein>
<keyword evidence="3" id="KW-1185">Reference proteome</keyword>
<accession>A0A8J5RSF6</accession>
<feature type="domain" description="F-box" evidence="1">
    <location>
        <begin position="28"/>
        <end position="78"/>
    </location>
</feature>
<reference evidence="2" key="2">
    <citation type="submission" date="2021-02" db="EMBL/GenBank/DDBJ databases">
        <authorList>
            <person name="Kimball J.A."/>
            <person name="Haas M.W."/>
            <person name="Macchietto M."/>
            <person name="Kono T."/>
            <person name="Duquette J."/>
            <person name="Shao M."/>
        </authorList>
    </citation>
    <scope>NUCLEOTIDE SEQUENCE</scope>
    <source>
        <tissue evidence="2">Fresh leaf tissue</tissue>
    </source>
</reference>
<comment type="caution">
    <text evidence="2">The sequence shown here is derived from an EMBL/GenBank/DDBJ whole genome shotgun (WGS) entry which is preliminary data.</text>
</comment>
<dbReference type="AlphaFoldDB" id="A0A8J5RSF6"/>
<gene>
    <name evidence="2" type="ORF">GUJ93_ZPchr0002g24140</name>
</gene>
<reference evidence="2" key="1">
    <citation type="journal article" date="2021" name="bioRxiv">
        <title>Whole Genome Assembly and Annotation of Northern Wild Rice, Zizania palustris L., Supports a Whole Genome Duplication in the Zizania Genus.</title>
        <authorList>
            <person name="Haas M."/>
            <person name="Kono T."/>
            <person name="Macchietto M."/>
            <person name="Millas R."/>
            <person name="McGilp L."/>
            <person name="Shao M."/>
            <person name="Duquette J."/>
            <person name="Hirsch C.N."/>
            <person name="Kimball J."/>
        </authorList>
    </citation>
    <scope>NUCLEOTIDE SEQUENCE</scope>
    <source>
        <tissue evidence="2">Fresh leaf tissue</tissue>
    </source>
</reference>
<evidence type="ECO:0000259" key="1">
    <source>
        <dbReference type="PROSITE" id="PS50181"/>
    </source>
</evidence>
<dbReference type="PROSITE" id="PS50181">
    <property type="entry name" value="FBOX"/>
    <property type="match status" value="1"/>
</dbReference>
<name>A0A8J5RSF6_ZIZPA</name>
<dbReference type="OrthoDB" id="674561at2759"/>
<evidence type="ECO:0000313" key="2">
    <source>
        <dbReference type="EMBL" id="KAG8056413.1"/>
    </source>
</evidence>
<dbReference type="Pfam" id="PF12937">
    <property type="entry name" value="F-box-like"/>
    <property type="match status" value="1"/>
</dbReference>
<dbReference type="Proteomes" id="UP000729402">
    <property type="component" value="Unassembled WGS sequence"/>
</dbReference>
<dbReference type="PANTHER" id="PTHR33207">
    <property type="entry name" value="F-BOX DOMAIN CONTAINING PROTEIN-RELATED"/>
    <property type="match status" value="1"/>
</dbReference>
<proteinExistence type="predicted"/>
<sequence length="432" mass="49415">MATGRRRRRRRRRLRRQRRDAVIAAVATSTVEDVPDHVLQVILLRVDSSSSLIRAAASCRRWRRVVADASFLHSFRSLHGTHRVAGRYHTIDPIYEPPLPRGNFVFLPSTSLTGVTVDDSRCFSLDFLPDGVSSWELVDCRGSLVLLSKKSPGFGGVATNRRFTDLVVCEPLTRRYQVIPCPPDLEFFMCLGVFLLDSGFDLATSGGMGIPNFRVISVLFDRHRWLYYRGMPMSFMLSSVGDGSWRVLQGETIDDVDLPEWMELIKFVGRANACLYWGIENEDGATLVLDENTLEFSITMFPESIWAPYNKWTFRVIGGNGVLRVVRVIGNDLKVFRQLAGRGEWMLEKMLRLPDATRGLPGREEWFFQHEAMIVAANEEYVLVTPREKTWVFSVELDTMEVEREHERNKYPGPAYQYESLPWPPALQVCVQ</sequence>
<organism evidence="2 3">
    <name type="scientific">Zizania palustris</name>
    <name type="common">Northern wild rice</name>
    <dbReference type="NCBI Taxonomy" id="103762"/>
    <lineage>
        <taxon>Eukaryota</taxon>
        <taxon>Viridiplantae</taxon>
        <taxon>Streptophyta</taxon>
        <taxon>Embryophyta</taxon>
        <taxon>Tracheophyta</taxon>
        <taxon>Spermatophyta</taxon>
        <taxon>Magnoliopsida</taxon>
        <taxon>Liliopsida</taxon>
        <taxon>Poales</taxon>
        <taxon>Poaceae</taxon>
        <taxon>BOP clade</taxon>
        <taxon>Oryzoideae</taxon>
        <taxon>Oryzeae</taxon>
        <taxon>Zizaniinae</taxon>
        <taxon>Zizania</taxon>
    </lineage>
</organism>
<dbReference type="EMBL" id="JAAALK010000287">
    <property type="protein sequence ID" value="KAG8056413.1"/>
    <property type="molecule type" value="Genomic_DNA"/>
</dbReference>